<sequence>MAIKADVTNSIPAENFEVLSFCRTLICQWFLEDYLTNSTQALTPWNRKDCSPLKLIPLPQMMMVHTSKWLYILRTPAIPKLCDCDPRMIPPSIMHGSW</sequence>
<reference evidence="1" key="1">
    <citation type="submission" date="2013-07" db="EMBL/GenBank/DDBJ databases">
        <title>The genome of Eucalyptus grandis.</title>
        <authorList>
            <person name="Schmutz J."/>
            <person name="Hayes R."/>
            <person name="Myburg A."/>
            <person name="Tuskan G."/>
            <person name="Grattapaglia D."/>
            <person name="Rokhsar D.S."/>
        </authorList>
    </citation>
    <scope>NUCLEOTIDE SEQUENCE</scope>
    <source>
        <tissue evidence="1">Leaf extractions</tissue>
    </source>
</reference>
<dbReference type="AlphaFoldDB" id="A0A059BRW7"/>
<gene>
    <name evidence="1" type="ORF">EUGRSUZ_F02540</name>
</gene>
<evidence type="ECO:0000313" key="1">
    <source>
        <dbReference type="EMBL" id="KCW68978.1"/>
    </source>
</evidence>
<dbReference type="EMBL" id="KK198758">
    <property type="protein sequence ID" value="KCW68978.1"/>
    <property type="molecule type" value="Genomic_DNA"/>
</dbReference>
<dbReference type="Gramene" id="KCW68978">
    <property type="protein sequence ID" value="KCW68978"/>
    <property type="gene ID" value="EUGRSUZ_F02540"/>
</dbReference>
<organism evidence="1">
    <name type="scientific">Eucalyptus grandis</name>
    <name type="common">Flooded gum</name>
    <dbReference type="NCBI Taxonomy" id="71139"/>
    <lineage>
        <taxon>Eukaryota</taxon>
        <taxon>Viridiplantae</taxon>
        <taxon>Streptophyta</taxon>
        <taxon>Embryophyta</taxon>
        <taxon>Tracheophyta</taxon>
        <taxon>Spermatophyta</taxon>
        <taxon>Magnoliopsida</taxon>
        <taxon>eudicotyledons</taxon>
        <taxon>Gunneridae</taxon>
        <taxon>Pentapetalae</taxon>
        <taxon>rosids</taxon>
        <taxon>malvids</taxon>
        <taxon>Myrtales</taxon>
        <taxon>Myrtaceae</taxon>
        <taxon>Myrtoideae</taxon>
        <taxon>Eucalypteae</taxon>
        <taxon>Eucalyptus</taxon>
    </lineage>
</organism>
<name>A0A059BRW7_EUCGR</name>
<proteinExistence type="predicted"/>
<accession>A0A059BRW7</accession>
<dbReference type="InParanoid" id="A0A059BRW7"/>
<protein>
    <submittedName>
        <fullName evidence="1">Uncharacterized protein</fullName>
    </submittedName>
</protein>